<name>A0A8D8PT38_9HEMI</name>
<dbReference type="EMBL" id="HBUF01026284">
    <property type="protein sequence ID" value="CAG6613014.1"/>
    <property type="molecule type" value="Transcribed_RNA"/>
</dbReference>
<organism evidence="1">
    <name type="scientific">Cacopsylla melanoneura</name>
    <dbReference type="NCBI Taxonomy" id="428564"/>
    <lineage>
        <taxon>Eukaryota</taxon>
        <taxon>Metazoa</taxon>
        <taxon>Ecdysozoa</taxon>
        <taxon>Arthropoda</taxon>
        <taxon>Hexapoda</taxon>
        <taxon>Insecta</taxon>
        <taxon>Pterygota</taxon>
        <taxon>Neoptera</taxon>
        <taxon>Paraneoptera</taxon>
        <taxon>Hemiptera</taxon>
        <taxon>Sternorrhyncha</taxon>
        <taxon>Psylloidea</taxon>
        <taxon>Psyllidae</taxon>
        <taxon>Psyllinae</taxon>
        <taxon>Cacopsylla</taxon>
    </lineage>
</organism>
<protein>
    <submittedName>
        <fullName evidence="1">Uncharacterized protein</fullName>
    </submittedName>
</protein>
<reference evidence="1" key="1">
    <citation type="submission" date="2021-05" db="EMBL/GenBank/DDBJ databases">
        <authorList>
            <person name="Alioto T."/>
            <person name="Alioto T."/>
            <person name="Gomez Garrido J."/>
        </authorList>
    </citation>
    <scope>NUCLEOTIDE SEQUENCE</scope>
</reference>
<dbReference type="EMBL" id="HBUF01026281">
    <property type="protein sequence ID" value="CAG6613009.1"/>
    <property type="molecule type" value="Transcribed_RNA"/>
</dbReference>
<evidence type="ECO:0000313" key="1">
    <source>
        <dbReference type="EMBL" id="CAG6613014.1"/>
    </source>
</evidence>
<dbReference type="AlphaFoldDB" id="A0A8D8PT38"/>
<dbReference type="EMBL" id="HBUF01026283">
    <property type="protein sequence ID" value="CAG6613012.1"/>
    <property type="molecule type" value="Transcribed_RNA"/>
</dbReference>
<proteinExistence type="predicted"/>
<sequence>MVGVKGFTISTNLNAPGAQIGATHFFFFLNHEGWSGSTLLILKMEEERGRPYFLAFRNRALISCEVKCIYLLDYISCHKISFVGFRKTNIIIYNKVATIKYTSQNKFTIDSLENKNTR</sequence>
<accession>A0A8D8PT38</accession>